<gene>
    <name evidence="4" type="ORF">CR513_23590</name>
</gene>
<protein>
    <submittedName>
        <fullName evidence="4">Uncharacterized protein</fullName>
    </submittedName>
</protein>
<feature type="domain" description="Retrovirus-related Pol polyprotein from transposon TNT 1-94-like beta-barrel" evidence="3">
    <location>
        <begin position="17"/>
        <end position="91"/>
    </location>
</feature>
<name>A0A371GUE9_MUCPR</name>
<evidence type="ECO:0000256" key="1">
    <source>
        <dbReference type="SAM" id="Phobius"/>
    </source>
</evidence>
<accession>A0A371GUE9</accession>
<dbReference type="AlphaFoldDB" id="A0A371GUE9"/>
<sequence length="290" mass="33285">MIVVEIGTKLDVLPNMWIIDSGVTNYMMYDFNDFINFTQPRLTNIANDSRVIYLVIGAITISLSPTLSLSHTLLVPSLSNKLKLVGQATKEEIIGHGTKKEGLYYIDDFSIGRVNHMQHFSSVKHRQILLWHCRLGHSPFNYLKHLLLDLFFGLHDSNLKCDSCILAKSHCVFYPSNSNKSDTLFALINFDLRFEFSTLTMEENTLIKNFIITFKLMTLFMKLHVLKHHNKMVSLKERNDIFWRLLKFFLLALICHVILGWCGCYCSISIESNSFLGVQIQDTTSSALHA</sequence>
<evidence type="ECO:0000259" key="2">
    <source>
        <dbReference type="Pfam" id="PF13976"/>
    </source>
</evidence>
<dbReference type="InterPro" id="IPR025724">
    <property type="entry name" value="GAG-pre-integrase_dom"/>
</dbReference>
<feature type="transmembrane region" description="Helical" evidence="1">
    <location>
        <begin position="51"/>
        <end position="74"/>
    </location>
</feature>
<dbReference type="Pfam" id="PF22936">
    <property type="entry name" value="Pol_BBD"/>
    <property type="match status" value="1"/>
</dbReference>
<keyword evidence="5" id="KW-1185">Reference proteome</keyword>
<organism evidence="4 5">
    <name type="scientific">Mucuna pruriens</name>
    <name type="common">Velvet bean</name>
    <name type="synonym">Dolichos pruriens</name>
    <dbReference type="NCBI Taxonomy" id="157652"/>
    <lineage>
        <taxon>Eukaryota</taxon>
        <taxon>Viridiplantae</taxon>
        <taxon>Streptophyta</taxon>
        <taxon>Embryophyta</taxon>
        <taxon>Tracheophyta</taxon>
        <taxon>Spermatophyta</taxon>
        <taxon>Magnoliopsida</taxon>
        <taxon>eudicotyledons</taxon>
        <taxon>Gunneridae</taxon>
        <taxon>Pentapetalae</taxon>
        <taxon>rosids</taxon>
        <taxon>fabids</taxon>
        <taxon>Fabales</taxon>
        <taxon>Fabaceae</taxon>
        <taxon>Papilionoideae</taxon>
        <taxon>50 kb inversion clade</taxon>
        <taxon>NPAAA clade</taxon>
        <taxon>indigoferoid/millettioid clade</taxon>
        <taxon>Phaseoleae</taxon>
        <taxon>Mucuna</taxon>
    </lineage>
</organism>
<dbReference type="Pfam" id="PF13976">
    <property type="entry name" value="gag_pre-integrs"/>
    <property type="match status" value="1"/>
</dbReference>
<feature type="transmembrane region" description="Helical" evidence="1">
    <location>
        <begin position="245"/>
        <end position="270"/>
    </location>
</feature>
<keyword evidence="1" id="KW-0472">Membrane</keyword>
<dbReference type="OrthoDB" id="1746033at2759"/>
<comment type="caution">
    <text evidence="4">The sequence shown here is derived from an EMBL/GenBank/DDBJ whole genome shotgun (WGS) entry which is preliminary data.</text>
</comment>
<proteinExistence type="predicted"/>
<keyword evidence="1" id="KW-1133">Transmembrane helix</keyword>
<keyword evidence="1" id="KW-0812">Transmembrane</keyword>
<dbReference type="Proteomes" id="UP000257109">
    <property type="component" value="Unassembled WGS sequence"/>
</dbReference>
<evidence type="ECO:0000313" key="4">
    <source>
        <dbReference type="EMBL" id="RDX94066.1"/>
    </source>
</evidence>
<dbReference type="EMBL" id="QJKJ01004463">
    <property type="protein sequence ID" value="RDX94066.1"/>
    <property type="molecule type" value="Genomic_DNA"/>
</dbReference>
<evidence type="ECO:0000313" key="5">
    <source>
        <dbReference type="Proteomes" id="UP000257109"/>
    </source>
</evidence>
<feature type="non-terminal residue" evidence="4">
    <location>
        <position position="1"/>
    </location>
</feature>
<feature type="domain" description="GAG-pre-integrase" evidence="2">
    <location>
        <begin position="102"/>
        <end position="169"/>
    </location>
</feature>
<evidence type="ECO:0000259" key="3">
    <source>
        <dbReference type="Pfam" id="PF22936"/>
    </source>
</evidence>
<dbReference type="InterPro" id="IPR054722">
    <property type="entry name" value="PolX-like_BBD"/>
</dbReference>
<reference evidence="4" key="1">
    <citation type="submission" date="2018-05" db="EMBL/GenBank/DDBJ databases">
        <title>Draft genome of Mucuna pruriens seed.</title>
        <authorList>
            <person name="Nnadi N.E."/>
            <person name="Vos R."/>
            <person name="Hasami M.H."/>
            <person name="Devisetty U.K."/>
            <person name="Aguiy J.C."/>
        </authorList>
    </citation>
    <scope>NUCLEOTIDE SEQUENCE [LARGE SCALE GENOMIC DNA]</scope>
    <source>
        <strain evidence="4">JCA_2017</strain>
    </source>
</reference>